<comment type="caution">
    <text evidence="4">The sequence shown here is derived from an EMBL/GenBank/DDBJ whole genome shotgun (WGS) entry which is preliminary data.</text>
</comment>
<evidence type="ECO:0000313" key="5">
    <source>
        <dbReference type="Proteomes" id="UP000638732"/>
    </source>
</evidence>
<dbReference type="Proteomes" id="UP000638732">
    <property type="component" value="Unassembled WGS sequence"/>
</dbReference>
<dbReference type="AlphaFoldDB" id="A0A965ZHE5"/>
<dbReference type="Pfam" id="PF00534">
    <property type="entry name" value="Glycos_transf_1"/>
    <property type="match status" value="1"/>
</dbReference>
<accession>A0A965ZHE5</accession>
<dbReference type="GO" id="GO:0009103">
    <property type="term" value="P:lipopolysaccharide biosynthetic process"/>
    <property type="evidence" value="ECO:0007669"/>
    <property type="project" value="TreeGrafter"/>
</dbReference>
<proteinExistence type="predicted"/>
<feature type="domain" description="Glycosyl transferase family 1" evidence="2">
    <location>
        <begin position="173"/>
        <end position="322"/>
    </location>
</feature>
<dbReference type="Gene3D" id="3.40.50.2000">
    <property type="entry name" value="Glycogen Phosphorylase B"/>
    <property type="match status" value="2"/>
</dbReference>
<dbReference type="GO" id="GO:0016757">
    <property type="term" value="F:glycosyltransferase activity"/>
    <property type="evidence" value="ECO:0007669"/>
    <property type="project" value="InterPro"/>
</dbReference>
<evidence type="ECO:0000259" key="2">
    <source>
        <dbReference type="Pfam" id="PF00534"/>
    </source>
</evidence>
<sequence length="353" mass="39950">MHRYLDNIIFYLQRSGGGSVYWGELVKRLNGLQDVSFINPDTSTSNIISNSLKLSPVIIEKLPLKLLRYSPIIVNLKDEGILHSSYYRYTRQKNITNITTVHDFTYEKFGKGIAVAVHHRQKGLAIKHSKKIICISNSTKNDLLTYFPHLLAGKEISVIYNGVSDIFSVIDVKESLKQKLRLSDSYAHVLYIGHRTQYKNFDFAIEVVNSLPINYKLLIVGNPLNSSEQKALDSKLKDRYVFLGNVSNDELNEIYNIAHCLLYPSSYEGFGIPIIEAFKTKCPVVAQDIPVIREVANNAALLNNGLNVKDFGRAIMSLEKDSVKEVLIQEGIVIASRFSWDKCVQETLDFSNI</sequence>
<dbReference type="SUPFAM" id="SSF53756">
    <property type="entry name" value="UDP-Glycosyltransferase/glycogen phosphorylase"/>
    <property type="match status" value="1"/>
</dbReference>
<dbReference type="PANTHER" id="PTHR46401:SF2">
    <property type="entry name" value="GLYCOSYLTRANSFERASE WBBK-RELATED"/>
    <property type="match status" value="1"/>
</dbReference>
<organism evidence="4 5">
    <name type="scientific">Mucilaginibacter agri</name>
    <dbReference type="NCBI Taxonomy" id="2695265"/>
    <lineage>
        <taxon>Bacteria</taxon>
        <taxon>Pseudomonadati</taxon>
        <taxon>Bacteroidota</taxon>
        <taxon>Sphingobacteriia</taxon>
        <taxon>Sphingobacteriales</taxon>
        <taxon>Sphingobacteriaceae</taxon>
        <taxon>Mucilaginibacter</taxon>
    </lineage>
</organism>
<name>A0A965ZHE5_9SPHI</name>
<reference evidence="4" key="1">
    <citation type="submission" date="2020-01" db="EMBL/GenBank/DDBJ databases">
        <authorList>
            <person name="Seo Y.L."/>
        </authorList>
    </citation>
    <scope>NUCLEOTIDE SEQUENCE</scope>
    <source>
        <strain evidence="4">R11</strain>
    </source>
</reference>
<dbReference type="EMBL" id="WWEO01000043">
    <property type="protein sequence ID" value="NCD70760.1"/>
    <property type="molecule type" value="Genomic_DNA"/>
</dbReference>
<evidence type="ECO:0000313" key="4">
    <source>
        <dbReference type="EMBL" id="NCD70760.1"/>
    </source>
</evidence>
<dbReference type="RefSeq" id="WP_166586712.1">
    <property type="nucleotide sequence ID" value="NZ_WWEO01000043.1"/>
</dbReference>
<dbReference type="InterPro" id="IPR001296">
    <property type="entry name" value="Glyco_trans_1"/>
</dbReference>
<evidence type="ECO:0000259" key="3">
    <source>
        <dbReference type="Pfam" id="PF13439"/>
    </source>
</evidence>
<keyword evidence="5" id="KW-1185">Reference proteome</keyword>
<dbReference type="InterPro" id="IPR028098">
    <property type="entry name" value="Glyco_trans_4-like_N"/>
</dbReference>
<reference evidence="4" key="2">
    <citation type="submission" date="2020-10" db="EMBL/GenBank/DDBJ databases">
        <title>Mucilaginibacter sp. nov., isolated from soil.</title>
        <authorList>
            <person name="Jeon C.O."/>
        </authorList>
    </citation>
    <scope>NUCLEOTIDE SEQUENCE</scope>
    <source>
        <strain evidence="4">R11</strain>
    </source>
</reference>
<gene>
    <name evidence="4" type="ORF">GSY63_15440</name>
</gene>
<dbReference type="Pfam" id="PF13439">
    <property type="entry name" value="Glyco_transf_4"/>
    <property type="match status" value="1"/>
</dbReference>
<protein>
    <submittedName>
        <fullName evidence="4">Glycosyltransferase</fullName>
    </submittedName>
</protein>
<dbReference type="PANTHER" id="PTHR46401">
    <property type="entry name" value="GLYCOSYLTRANSFERASE WBBK-RELATED"/>
    <property type="match status" value="1"/>
</dbReference>
<keyword evidence="1" id="KW-0808">Transferase</keyword>
<feature type="domain" description="Glycosyltransferase subfamily 4-like N-terminal" evidence="3">
    <location>
        <begin position="16"/>
        <end position="163"/>
    </location>
</feature>
<dbReference type="CDD" id="cd03809">
    <property type="entry name" value="GT4_MtfB-like"/>
    <property type="match status" value="1"/>
</dbReference>
<evidence type="ECO:0000256" key="1">
    <source>
        <dbReference type="ARBA" id="ARBA00022679"/>
    </source>
</evidence>